<dbReference type="Proteomes" id="UP000539985">
    <property type="component" value="Unassembled WGS sequence"/>
</dbReference>
<proteinExistence type="predicted"/>
<dbReference type="InterPro" id="IPR038084">
    <property type="entry name" value="PduO/GlcC-like_sf"/>
</dbReference>
<accession>A0A7Y7XHK2</accession>
<organism evidence="1 2">
    <name type="scientific">Pseudomonas gingeri</name>
    <dbReference type="NCBI Taxonomy" id="117681"/>
    <lineage>
        <taxon>Bacteria</taxon>
        <taxon>Pseudomonadati</taxon>
        <taxon>Pseudomonadota</taxon>
        <taxon>Gammaproteobacteria</taxon>
        <taxon>Pseudomonadales</taxon>
        <taxon>Pseudomonadaceae</taxon>
        <taxon>Pseudomonas</taxon>
    </lineage>
</organism>
<protein>
    <submittedName>
        <fullName evidence="1">Heme-binding protein</fullName>
    </submittedName>
</protein>
<dbReference type="Gene3D" id="3.30.450.150">
    <property type="entry name" value="Haem-degrading domain"/>
    <property type="match status" value="1"/>
</dbReference>
<gene>
    <name evidence="1" type="ORF">HX882_28460</name>
</gene>
<dbReference type="PANTHER" id="PTHR34309">
    <property type="entry name" value="SLR1406 PROTEIN"/>
    <property type="match status" value="1"/>
</dbReference>
<evidence type="ECO:0000313" key="2">
    <source>
        <dbReference type="Proteomes" id="UP000539985"/>
    </source>
</evidence>
<dbReference type="Pfam" id="PF03928">
    <property type="entry name" value="HbpS-like"/>
    <property type="match status" value="1"/>
</dbReference>
<dbReference type="InterPro" id="IPR052517">
    <property type="entry name" value="GlcG_carb_metab_protein"/>
</dbReference>
<dbReference type="SUPFAM" id="SSF143744">
    <property type="entry name" value="GlcG-like"/>
    <property type="match status" value="1"/>
</dbReference>
<dbReference type="RefSeq" id="WP_177105358.1">
    <property type="nucleotide sequence ID" value="NZ_JACAQB010000026.1"/>
</dbReference>
<comment type="caution">
    <text evidence="1">The sequence shown here is derived from an EMBL/GenBank/DDBJ whole genome shotgun (WGS) entry which is preliminary data.</text>
</comment>
<sequence length="141" mass="14692">MHALTLAHANHLIATALAQAREQQLRPMAVAVLDHAGHLIAFQREDGASMFRQDIAVGKAWASVAMGASSRTLLERAQNHPTFFSALNSTSNGRFIAQTGAVLITDATGAVLGAIGASGDTGDADEAICLAALESARQHYA</sequence>
<dbReference type="PANTHER" id="PTHR34309:SF10">
    <property type="entry name" value="SLR1406 PROTEIN"/>
    <property type="match status" value="1"/>
</dbReference>
<dbReference type="InterPro" id="IPR005624">
    <property type="entry name" value="PduO/GlcC-like"/>
</dbReference>
<dbReference type="EMBL" id="JACAQB010000026">
    <property type="protein sequence ID" value="NWB99806.1"/>
    <property type="molecule type" value="Genomic_DNA"/>
</dbReference>
<name>A0A7Y7XHK2_9PSED</name>
<reference evidence="1 2" key="1">
    <citation type="submission" date="2020-04" db="EMBL/GenBank/DDBJ databases">
        <title>Molecular characterization of pseudomonads from Agaricus bisporus reveal novel blotch 2 pathogens in Western Europe.</title>
        <authorList>
            <person name="Taparia T."/>
            <person name="Krijger M."/>
            <person name="Haynes E."/>
            <person name="Elpinstone J.G."/>
            <person name="Noble R."/>
            <person name="Van Der Wolf J."/>
        </authorList>
    </citation>
    <scope>NUCLEOTIDE SEQUENCE [LARGE SCALE GENOMIC DNA]</scope>
    <source>
        <strain evidence="1 2">H7001</strain>
    </source>
</reference>
<dbReference type="AlphaFoldDB" id="A0A7Y7XHK2"/>
<evidence type="ECO:0000313" key="1">
    <source>
        <dbReference type="EMBL" id="NWB99806.1"/>
    </source>
</evidence>